<evidence type="ECO:0000259" key="1">
    <source>
        <dbReference type="SMART" id="SM00960"/>
    </source>
</evidence>
<proteinExistence type="predicted"/>
<protein>
    <recommendedName>
        <fullName evidence="1">Roadblock/LAMTOR2 domain-containing protein</fullName>
    </recommendedName>
</protein>
<dbReference type="SMART" id="SM00960">
    <property type="entry name" value="Robl_LC7"/>
    <property type="match status" value="1"/>
</dbReference>
<dbReference type="Gene3D" id="3.30.450.30">
    <property type="entry name" value="Dynein light chain 2a, cytoplasmic"/>
    <property type="match status" value="1"/>
</dbReference>
<organism evidence="2">
    <name type="scientific">marine sediment metagenome</name>
    <dbReference type="NCBI Taxonomy" id="412755"/>
    <lineage>
        <taxon>unclassified sequences</taxon>
        <taxon>metagenomes</taxon>
        <taxon>ecological metagenomes</taxon>
    </lineage>
</organism>
<sequence>MDELEFQSLNKELEKLESFSGIIGSAIVNRNGLLISSRLPRDIDERKFATMSAIIYESSESVVSTLKEDQIAHLMVEFNDYKLIIVEVDDSRIFVSLMDLNINFGLILIEIEESIKKLKIKAKITS</sequence>
<evidence type="ECO:0000313" key="2">
    <source>
        <dbReference type="EMBL" id="KKN02772.1"/>
    </source>
</evidence>
<comment type="caution">
    <text evidence="2">The sequence shown here is derived from an EMBL/GenBank/DDBJ whole genome shotgun (WGS) entry which is preliminary data.</text>
</comment>
<feature type="domain" description="Roadblock/LAMTOR2" evidence="1">
    <location>
        <begin position="9"/>
        <end position="97"/>
    </location>
</feature>
<dbReference type="SUPFAM" id="SSF103196">
    <property type="entry name" value="Roadblock/LC7 domain"/>
    <property type="match status" value="1"/>
</dbReference>
<dbReference type="InterPro" id="IPR004942">
    <property type="entry name" value="Roadblock/LAMTOR2_dom"/>
</dbReference>
<name>A0A0F9MTV3_9ZZZZ</name>
<dbReference type="Pfam" id="PF03259">
    <property type="entry name" value="Robl_LC7"/>
    <property type="match status" value="1"/>
</dbReference>
<dbReference type="EMBL" id="LAZR01005108">
    <property type="protein sequence ID" value="KKN02772.1"/>
    <property type="molecule type" value="Genomic_DNA"/>
</dbReference>
<dbReference type="AlphaFoldDB" id="A0A0F9MTV3"/>
<accession>A0A0F9MTV3</accession>
<reference evidence="2" key="1">
    <citation type="journal article" date="2015" name="Nature">
        <title>Complex archaea that bridge the gap between prokaryotes and eukaryotes.</title>
        <authorList>
            <person name="Spang A."/>
            <person name="Saw J.H."/>
            <person name="Jorgensen S.L."/>
            <person name="Zaremba-Niedzwiedzka K."/>
            <person name="Martijn J."/>
            <person name="Lind A.E."/>
            <person name="van Eijk R."/>
            <person name="Schleper C."/>
            <person name="Guy L."/>
            <person name="Ettema T.J."/>
        </authorList>
    </citation>
    <scope>NUCLEOTIDE SEQUENCE</scope>
</reference>
<gene>
    <name evidence="2" type="ORF">LCGC14_1114310</name>
</gene>